<dbReference type="InterPro" id="IPR036869">
    <property type="entry name" value="J_dom_sf"/>
</dbReference>
<name>A0ABN9WSV7_9DINO</name>
<feature type="region of interest" description="Disordered" evidence="1">
    <location>
        <begin position="487"/>
        <end position="514"/>
    </location>
</feature>
<keyword evidence="3" id="KW-1185">Reference proteome</keyword>
<feature type="region of interest" description="Disordered" evidence="1">
    <location>
        <begin position="188"/>
        <end position="214"/>
    </location>
</feature>
<evidence type="ECO:0000256" key="1">
    <source>
        <dbReference type="SAM" id="MobiDB-lite"/>
    </source>
</evidence>
<protein>
    <recommendedName>
        <fullName evidence="4">HEPN domain-containing protein</fullName>
    </recommendedName>
</protein>
<evidence type="ECO:0008006" key="4">
    <source>
        <dbReference type="Google" id="ProtNLM"/>
    </source>
</evidence>
<evidence type="ECO:0000313" key="2">
    <source>
        <dbReference type="EMBL" id="CAK0888393.1"/>
    </source>
</evidence>
<evidence type="ECO:0000313" key="3">
    <source>
        <dbReference type="Proteomes" id="UP001189429"/>
    </source>
</evidence>
<organism evidence="2 3">
    <name type="scientific">Prorocentrum cordatum</name>
    <dbReference type="NCBI Taxonomy" id="2364126"/>
    <lineage>
        <taxon>Eukaryota</taxon>
        <taxon>Sar</taxon>
        <taxon>Alveolata</taxon>
        <taxon>Dinophyceae</taxon>
        <taxon>Prorocentrales</taxon>
        <taxon>Prorocentraceae</taxon>
        <taxon>Prorocentrum</taxon>
    </lineage>
</organism>
<dbReference type="EMBL" id="CAUYUJ010019066">
    <property type="protein sequence ID" value="CAK0888393.1"/>
    <property type="molecule type" value="Genomic_DNA"/>
</dbReference>
<dbReference type="SUPFAM" id="SSF81593">
    <property type="entry name" value="Nucleotidyltransferase substrate binding subunit/domain"/>
    <property type="match status" value="1"/>
</dbReference>
<dbReference type="Gene3D" id="1.20.120.330">
    <property type="entry name" value="Nucleotidyltransferases domain 2"/>
    <property type="match status" value="1"/>
</dbReference>
<feature type="compositionally biased region" description="Low complexity" evidence="1">
    <location>
        <begin position="487"/>
        <end position="505"/>
    </location>
</feature>
<reference evidence="2" key="1">
    <citation type="submission" date="2023-10" db="EMBL/GenBank/DDBJ databases">
        <authorList>
            <person name="Chen Y."/>
            <person name="Shah S."/>
            <person name="Dougan E. K."/>
            <person name="Thang M."/>
            <person name="Chan C."/>
        </authorList>
    </citation>
    <scope>NUCLEOTIDE SEQUENCE [LARGE SCALE GENOMIC DNA]</scope>
</reference>
<dbReference type="Proteomes" id="UP001189429">
    <property type="component" value="Unassembled WGS sequence"/>
</dbReference>
<proteinExistence type="predicted"/>
<comment type="caution">
    <text evidence="2">The sequence shown here is derived from an EMBL/GenBank/DDBJ whole genome shotgun (WGS) entry which is preliminary data.</text>
</comment>
<accession>A0ABN9WSV7</accession>
<gene>
    <name evidence="2" type="ORF">PCOR1329_LOCUS69194</name>
</gene>
<dbReference type="Gene3D" id="1.10.287.110">
    <property type="entry name" value="DnaJ domain"/>
    <property type="match status" value="1"/>
</dbReference>
<sequence length="527" mass="57549">MCVRSSLAGVCVWVFGGAGENVTILVGDKFVIGEVARWPEGSKQGVGLNRSYLVRVSADGFETRKHFEVYKIQPNSKPKGGGAGSSGSAGGAVAMSTDLVAVDGKVRDMTETGDKNTDDAKHIIEVKAYLREMSRMPPEDYKLVMRRLFKTWHPDKVGDTPVANKVFLLLRRHENWFKRKQAGENVGDDTWLDKEEETSEDKGKGPILPLPGRQYEKQEGSMGSWFDEFQREMEQSALAKTAKAKTKAGPEVIAPRVQLVGDTSHWQEYERTDGKMFGNRIIDRTQAPKWLQQARLEFVAAKRMVCPAGDLRSLPSAGVWHSQQVVEMAVKSAMLRTCGVAEDEVTGGAAHDVECFIRRLVATAVNTEEQRRAQLVPGTDADIMWLKASYLGARYPRDSRDGIPGLKYTAGDADRALALAEAFLIWAAHVEDLPDPSKMPIKPAVAEGVDRNKAVQDELKEASKTARVVPPPDSVMLASANCVGAAAAGPAGAPKALAPDAAAGKRPAEDELVDDTAIKKARRWTRK</sequence>